<dbReference type="PANTHER" id="PTHR19328:SF75">
    <property type="entry name" value="ALDOSE SUGAR DEHYDROGENASE YLII"/>
    <property type="match status" value="1"/>
</dbReference>
<evidence type="ECO:0000259" key="2">
    <source>
        <dbReference type="Pfam" id="PF07995"/>
    </source>
</evidence>
<evidence type="ECO:0000256" key="1">
    <source>
        <dbReference type="SAM" id="Phobius"/>
    </source>
</evidence>
<dbReference type="STRING" id="575540.Isop_1748"/>
<gene>
    <name evidence="3" type="ordered locus">Isop_1748</name>
</gene>
<keyword evidence="4" id="KW-1185">Reference proteome</keyword>
<dbReference type="EMBL" id="CP002353">
    <property type="protein sequence ID" value="ADV62331.1"/>
    <property type="molecule type" value="Genomic_DNA"/>
</dbReference>
<dbReference type="Pfam" id="PF07995">
    <property type="entry name" value="GSDH"/>
    <property type="match status" value="1"/>
</dbReference>
<keyword evidence="1" id="KW-0812">Transmembrane</keyword>
<dbReference type="Proteomes" id="UP000008631">
    <property type="component" value="Chromosome"/>
</dbReference>
<dbReference type="PANTHER" id="PTHR19328">
    <property type="entry name" value="HEDGEHOG-INTERACTING PROTEIN"/>
    <property type="match status" value="1"/>
</dbReference>
<evidence type="ECO:0000313" key="3">
    <source>
        <dbReference type="EMBL" id="ADV62331.1"/>
    </source>
</evidence>
<dbReference type="AlphaFoldDB" id="E8R0Y5"/>
<feature type="domain" description="Glucose/Sorbosone dehydrogenase" evidence="2">
    <location>
        <begin position="302"/>
        <end position="560"/>
    </location>
</feature>
<proteinExistence type="predicted"/>
<reference evidence="3 4" key="2">
    <citation type="journal article" date="2011" name="Stand. Genomic Sci.">
        <title>Complete genome sequence of Isosphaera pallida type strain (IS1B).</title>
        <authorList>
            <consortium name="US DOE Joint Genome Institute (JGI-PGF)"/>
            <person name="Goker M."/>
            <person name="Cleland D."/>
            <person name="Saunders E."/>
            <person name="Lapidus A."/>
            <person name="Nolan M."/>
            <person name="Lucas S."/>
            <person name="Hammon N."/>
            <person name="Deshpande S."/>
            <person name="Cheng J.F."/>
            <person name="Tapia R."/>
            <person name="Han C."/>
            <person name="Goodwin L."/>
            <person name="Pitluck S."/>
            <person name="Liolios K."/>
            <person name="Pagani I."/>
            <person name="Ivanova N."/>
            <person name="Mavromatis K."/>
            <person name="Pati A."/>
            <person name="Chen A."/>
            <person name="Palaniappan K."/>
            <person name="Land M."/>
            <person name="Hauser L."/>
            <person name="Chang Y.J."/>
            <person name="Jeffries C.D."/>
            <person name="Detter J.C."/>
            <person name="Beck B."/>
            <person name="Woyke T."/>
            <person name="Bristow J."/>
            <person name="Eisen J.A."/>
            <person name="Markowitz V."/>
            <person name="Hugenholtz P."/>
            <person name="Kyrpides N.C."/>
            <person name="Klenk H.P."/>
        </authorList>
    </citation>
    <scope>NUCLEOTIDE SEQUENCE [LARGE SCALE GENOMIC DNA]</scope>
    <source>
        <strain evidence="4">ATCC 43644 / DSM 9630 / IS1B</strain>
    </source>
</reference>
<dbReference type="Gene3D" id="2.120.10.30">
    <property type="entry name" value="TolB, C-terminal domain"/>
    <property type="match status" value="1"/>
</dbReference>
<evidence type="ECO:0000313" key="4">
    <source>
        <dbReference type="Proteomes" id="UP000008631"/>
    </source>
</evidence>
<dbReference type="KEGG" id="ipa:Isop_1748"/>
<dbReference type="InterPro" id="IPR012938">
    <property type="entry name" value="Glc/Sorbosone_DH"/>
</dbReference>
<keyword evidence="1" id="KW-0472">Membrane</keyword>
<dbReference type="OrthoDB" id="9770043at2"/>
<accession>E8R0Y5</accession>
<protein>
    <recommendedName>
        <fullName evidence="2">Glucose/Sorbosone dehydrogenase domain-containing protein</fullName>
    </recommendedName>
</protein>
<dbReference type="InterPro" id="IPR011041">
    <property type="entry name" value="Quinoprot_gluc/sorb_DH_b-prop"/>
</dbReference>
<dbReference type="InParanoid" id="E8R0Y5"/>
<organism evidence="3 4">
    <name type="scientific">Isosphaera pallida (strain ATCC 43644 / DSM 9630 / IS1B)</name>
    <dbReference type="NCBI Taxonomy" id="575540"/>
    <lineage>
        <taxon>Bacteria</taxon>
        <taxon>Pseudomonadati</taxon>
        <taxon>Planctomycetota</taxon>
        <taxon>Planctomycetia</taxon>
        <taxon>Isosphaerales</taxon>
        <taxon>Isosphaeraceae</taxon>
        <taxon>Isosphaera</taxon>
    </lineage>
</organism>
<reference key="1">
    <citation type="submission" date="2010-11" db="EMBL/GenBank/DDBJ databases">
        <title>The complete sequence of chromosome of Isophaera pallida ATCC 43644.</title>
        <authorList>
            <consortium name="US DOE Joint Genome Institute (JGI-PGF)"/>
            <person name="Lucas S."/>
            <person name="Copeland A."/>
            <person name="Lapidus A."/>
            <person name="Bruce D."/>
            <person name="Goodwin L."/>
            <person name="Pitluck S."/>
            <person name="Kyrpides N."/>
            <person name="Mavromatis K."/>
            <person name="Pagani I."/>
            <person name="Ivanova N."/>
            <person name="Saunders E."/>
            <person name="Brettin T."/>
            <person name="Detter J.C."/>
            <person name="Han C."/>
            <person name="Tapia R."/>
            <person name="Land M."/>
            <person name="Hauser L."/>
            <person name="Markowitz V."/>
            <person name="Cheng J.-F."/>
            <person name="Hugenholtz P."/>
            <person name="Woyke T."/>
            <person name="Wu D."/>
            <person name="Eisen J.A."/>
        </authorList>
    </citation>
    <scope>NUCLEOTIDE SEQUENCE</scope>
    <source>
        <strain>ATCC 43644</strain>
    </source>
</reference>
<dbReference type="SUPFAM" id="SSF50952">
    <property type="entry name" value="Soluble quinoprotein glucose dehydrogenase"/>
    <property type="match status" value="1"/>
</dbReference>
<feature type="transmembrane region" description="Helical" evidence="1">
    <location>
        <begin position="16"/>
        <end position="33"/>
    </location>
</feature>
<sequence>MSQRSRFRPTGGPRRWGVVGVLALLGLSVWFGVRDEAGFRVVVASQPDDHRDVVPSFVMTAQWLKDEGATPPDWSRIDSSATIAGLGRLQAAWDQAAWWLALEDDADQQTRAVWSLTLRAKESGPSLRLTIGPDGSLSTFLRPSAEAAETAETFPTTVTVQTTLNRRVIRLPWTHLARLGPRPVAGSLWEIETGPASSPAVRVGSIRFEIDPAALADRPRFQPPPRLLGTPEPPLPYISEPAYPNLKLIFPIAVTRQPAGGLILATTEEGPYGPTALVRFRDDPDVAEFETLLPRSLGETVYGIAFHPNWAVNGFVYLGGNLPRPEQNTNVTRVVRYRLDPTPPYAFHPDSALEIIAWPSNGHNGGDLAFGPDGFLYVTSGDGTSDSDTNLRGQDLTHLTAKVLRIDVDRPGPDGQPYSIPPDNPFVHRPGVRPETWAYGLRNPWRLSFDPKTGHLWVGNNGQDLYEQIYFVRKGENYGWSLVEGSHRFYPERTQGPDPITGPTLEHPHSEARSLTGGLVYYGDAFPDLRGFYIYGDYSTGRIWAAKHDGTRVVEHRELADTPLQITGFGLDSRGELLIADHLTGLQRLVPNPHRGRNSEFPTRLSETGLFESLPDHRLNPHLIEYTVNSPLWSDNAEKRRAFGIPDGQRIVHTSRNGWNLPDGSITVKSFALQIAEDGDSTEARRQWIETRVMVKTQNEWSAYTYAWNDAQTEAFLVDKAGTERVYRVVDAETGRVFNQTWHYPSRVECMVCHSRAANFVLGLCDLQFNRPIVDSNGVVGTENQMARLERWGLFEGINSHDELHKAIQAETRSLGLEGAAATARLDALLASAHPGDGRGFLLRPHHRTKLVDPYDSTADLETRARSYLHTNCAVCHVEAGGGNARMQLDFPTPTAQARILDEVPSHHTFNLPDARLIAPGHPERSVLLHRVASRGENSGAMPPLASSLVDRRAVELLRTWIVSMERPAAGE</sequence>
<dbReference type="InterPro" id="IPR011042">
    <property type="entry name" value="6-blade_b-propeller_TolB-like"/>
</dbReference>
<dbReference type="eggNOG" id="COG2133">
    <property type="taxonomic scope" value="Bacteria"/>
</dbReference>
<keyword evidence="1" id="KW-1133">Transmembrane helix</keyword>
<name>E8R0Y5_ISOPI</name>
<dbReference type="HOGENOM" id="CLU_305197_0_0_0"/>